<dbReference type="SFLD" id="SFLDS00029">
    <property type="entry name" value="Radical_SAM"/>
    <property type="match status" value="1"/>
</dbReference>
<keyword evidence="9" id="KW-1185">Reference proteome</keyword>
<keyword evidence="3" id="KW-0949">S-adenosyl-L-methionine</keyword>
<sequence length="336" mass="37363">MIFSHPEPAGRKIRILPVFMPFAGCKTRCVYCAQTVQTGRAKAQLEHVYSALQATLEGAESGAGYEVAFYGGTFTALPFVWQKRFVALAAQFTESGVVSGVRCSTRPDAINQEELSELRDGGLRTVELGVQTYNNKVLANSKRGYTEEVIVSACNTVKNANVTLGIQLLPGLPGMNAEIFTNDIAKTCALSPDVVRLYPCLVFKNTVLAHWFSQGKFQPWTLEETVTALGEGLLSLWQHGIRVIRIGVAQEDGLNENLIAGSFHPAMGNMVRSEALRLLLMEKIQQLQKPFSRLFLPQKYQGELWGYKGVHKHFWAEHGVLPEKVVHWKLPIFQLD</sequence>
<dbReference type="PANTHER" id="PTHR11135:SF0">
    <property type="entry name" value="ELONGATOR COMPLEX PROTEIN 3"/>
    <property type="match status" value="1"/>
</dbReference>
<dbReference type="InterPro" id="IPR058240">
    <property type="entry name" value="rSAM_sf"/>
</dbReference>
<dbReference type="Proteomes" id="UP000091979">
    <property type="component" value="Unassembled WGS sequence"/>
</dbReference>
<dbReference type="Pfam" id="PF16199">
    <property type="entry name" value="Radical_SAM_C"/>
    <property type="match status" value="1"/>
</dbReference>
<dbReference type="RefSeq" id="WP_066854233.1">
    <property type="nucleotide sequence ID" value="NZ_JXMS01000010.1"/>
</dbReference>
<dbReference type="GO" id="GO:0046872">
    <property type="term" value="F:metal ion binding"/>
    <property type="evidence" value="ECO:0007669"/>
    <property type="project" value="UniProtKB-KW"/>
</dbReference>
<evidence type="ECO:0000259" key="7">
    <source>
        <dbReference type="PROSITE" id="PS51918"/>
    </source>
</evidence>
<name>A0A1B7XE53_9BACT</name>
<evidence type="ECO:0000256" key="1">
    <source>
        <dbReference type="ARBA" id="ARBA00001966"/>
    </source>
</evidence>
<evidence type="ECO:0000256" key="6">
    <source>
        <dbReference type="ARBA" id="ARBA00023014"/>
    </source>
</evidence>
<dbReference type="InterPro" id="IPR032432">
    <property type="entry name" value="Radical_SAM_C"/>
</dbReference>
<dbReference type="Gene3D" id="3.20.20.70">
    <property type="entry name" value="Aldolase class I"/>
    <property type="match status" value="1"/>
</dbReference>
<evidence type="ECO:0000313" key="9">
    <source>
        <dbReference type="Proteomes" id="UP000091979"/>
    </source>
</evidence>
<proteinExistence type="predicted"/>
<dbReference type="CDD" id="cd01335">
    <property type="entry name" value="Radical_SAM"/>
    <property type="match status" value="1"/>
</dbReference>
<feature type="domain" description="Radical SAM core" evidence="7">
    <location>
        <begin position="8"/>
        <end position="245"/>
    </location>
</feature>
<dbReference type="GO" id="GO:0002926">
    <property type="term" value="P:tRNA wobble base 5-methoxycarbonylmethyl-2-thiouridinylation"/>
    <property type="evidence" value="ECO:0007669"/>
    <property type="project" value="TreeGrafter"/>
</dbReference>
<dbReference type="InterPro" id="IPR013785">
    <property type="entry name" value="Aldolase_TIM"/>
</dbReference>
<keyword evidence="4" id="KW-0479">Metal-binding</keyword>
<gene>
    <name evidence="8" type="ORF">SP90_07710</name>
</gene>
<dbReference type="GO" id="GO:0051539">
    <property type="term" value="F:4 iron, 4 sulfur cluster binding"/>
    <property type="evidence" value="ECO:0007669"/>
    <property type="project" value="UniProtKB-KW"/>
</dbReference>
<dbReference type="AlphaFoldDB" id="A0A1B7XE53"/>
<keyword evidence="2" id="KW-0004">4Fe-4S</keyword>
<dbReference type="EMBL" id="JXMS01000010">
    <property type="protein sequence ID" value="OBQ52438.1"/>
    <property type="molecule type" value="Genomic_DNA"/>
</dbReference>
<reference evidence="8 9" key="1">
    <citation type="submission" date="2015-01" db="EMBL/GenBank/DDBJ databases">
        <title>Desulfovibrio sp. JC271 draft genome sequence.</title>
        <authorList>
            <person name="Shivani Y."/>
            <person name="Subhash Y."/>
            <person name="Sasikala C."/>
            <person name="Ramana C.V."/>
        </authorList>
    </citation>
    <scope>NUCLEOTIDE SEQUENCE [LARGE SCALE GENOMIC DNA]</scope>
    <source>
        <strain evidence="8 9">JC271</strain>
    </source>
</reference>
<dbReference type="InterPro" id="IPR006638">
    <property type="entry name" value="Elp3/MiaA/NifB-like_rSAM"/>
</dbReference>
<evidence type="ECO:0000313" key="8">
    <source>
        <dbReference type="EMBL" id="OBQ52438.1"/>
    </source>
</evidence>
<dbReference type="STRING" id="1560234.SP90_07710"/>
<dbReference type="GO" id="GO:0005737">
    <property type="term" value="C:cytoplasm"/>
    <property type="evidence" value="ECO:0007669"/>
    <property type="project" value="TreeGrafter"/>
</dbReference>
<protein>
    <recommendedName>
        <fullName evidence="7">Radical SAM core domain-containing protein</fullName>
    </recommendedName>
</protein>
<dbReference type="GO" id="GO:0003824">
    <property type="term" value="F:catalytic activity"/>
    <property type="evidence" value="ECO:0007669"/>
    <property type="project" value="InterPro"/>
</dbReference>
<dbReference type="SFLD" id="SFLDG01082">
    <property type="entry name" value="B12-binding_domain_containing"/>
    <property type="match status" value="1"/>
</dbReference>
<keyword evidence="6" id="KW-0411">Iron-sulfur</keyword>
<dbReference type="SMART" id="SM00729">
    <property type="entry name" value="Elp3"/>
    <property type="match status" value="1"/>
</dbReference>
<keyword evidence="5" id="KW-0408">Iron</keyword>
<comment type="caution">
    <text evidence="8">The sequence shown here is derived from an EMBL/GenBank/DDBJ whole genome shotgun (WGS) entry which is preliminary data.</text>
</comment>
<dbReference type="InterPro" id="IPR039661">
    <property type="entry name" value="ELP3"/>
</dbReference>
<organism evidence="8 9">
    <name type="scientific">Halodesulfovibrio spirochaetisodalis</name>
    <dbReference type="NCBI Taxonomy" id="1560234"/>
    <lineage>
        <taxon>Bacteria</taxon>
        <taxon>Pseudomonadati</taxon>
        <taxon>Thermodesulfobacteriota</taxon>
        <taxon>Desulfovibrionia</taxon>
        <taxon>Desulfovibrionales</taxon>
        <taxon>Desulfovibrionaceae</taxon>
        <taxon>Halodesulfovibrio</taxon>
    </lineage>
</organism>
<dbReference type="PATRIC" id="fig|1560234.3.peg.356"/>
<dbReference type="PROSITE" id="PS51918">
    <property type="entry name" value="RADICAL_SAM"/>
    <property type="match status" value="1"/>
</dbReference>
<dbReference type="OrthoDB" id="9815044at2"/>
<accession>A0A1B7XE53</accession>
<comment type="cofactor">
    <cofactor evidence="1">
        <name>[4Fe-4S] cluster</name>
        <dbReference type="ChEBI" id="CHEBI:49883"/>
    </cofactor>
</comment>
<dbReference type="SFLD" id="SFLDG01086">
    <property type="entry name" value="elongater_protein-like"/>
    <property type="match status" value="1"/>
</dbReference>
<dbReference type="SUPFAM" id="SSF102114">
    <property type="entry name" value="Radical SAM enzymes"/>
    <property type="match status" value="1"/>
</dbReference>
<dbReference type="InterPro" id="IPR007197">
    <property type="entry name" value="rSAM"/>
</dbReference>
<evidence type="ECO:0000256" key="5">
    <source>
        <dbReference type="ARBA" id="ARBA00023004"/>
    </source>
</evidence>
<evidence type="ECO:0000256" key="3">
    <source>
        <dbReference type="ARBA" id="ARBA00022691"/>
    </source>
</evidence>
<evidence type="ECO:0000256" key="4">
    <source>
        <dbReference type="ARBA" id="ARBA00022723"/>
    </source>
</evidence>
<dbReference type="PANTHER" id="PTHR11135">
    <property type="entry name" value="HISTONE ACETYLTRANSFERASE-RELATED"/>
    <property type="match status" value="1"/>
</dbReference>
<dbReference type="Pfam" id="PF04055">
    <property type="entry name" value="Radical_SAM"/>
    <property type="match status" value="1"/>
</dbReference>
<evidence type="ECO:0000256" key="2">
    <source>
        <dbReference type="ARBA" id="ARBA00022485"/>
    </source>
</evidence>